<comment type="caution">
    <text evidence="2">The sequence shown here is derived from an EMBL/GenBank/DDBJ whole genome shotgun (WGS) entry which is preliminary data.</text>
</comment>
<proteinExistence type="predicted"/>
<feature type="region of interest" description="Disordered" evidence="1">
    <location>
        <begin position="248"/>
        <end position="283"/>
    </location>
</feature>
<dbReference type="Proteomes" id="UP000711178">
    <property type="component" value="Unassembled WGS sequence"/>
</dbReference>
<feature type="compositionally biased region" description="Pro residues" evidence="1">
    <location>
        <begin position="262"/>
        <end position="271"/>
    </location>
</feature>
<dbReference type="RefSeq" id="WP_043577832.1">
    <property type="nucleotide sequence ID" value="NZ_CP142381.1"/>
</dbReference>
<evidence type="ECO:0000256" key="1">
    <source>
        <dbReference type="SAM" id="MobiDB-lite"/>
    </source>
</evidence>
<keyword evidence="3" id="KW-1185">Reference proteome</keyword>
<name>A0ABS7FBD9_9NEIS</name>
<evidence type="ECO:0000313" key="3">
    <source>
        <dbReference type="Proteomes" id="UP000711178"/>
    </source>
</evidence>
<dbReference type="GeneID" id="89686705"/>
<gene>
    <name evidence="2" type="ORF">KIF53_07075</name>
</gene>
<evidence type="ECO:0000313" key="2">
    <source>
        <dbReference type="EMBL" id="MBW8287390.1"/>
    </source>
</evidence>
<evidence type="ECO:0008006" key="4">
    <source>
        <dbReference type="Google" id="ProtNLM"/>
    </source>
</evidence>
<feature type="compositionally biased region" description="Low complexity" evidence="1">
    <location>
        <begin position="272"/>
        <end position="283"/>
    </location>
</feature>
<dbReference type="EMBL" id="JAHDTB010000004">
    <property type="protein sequence ID" value="MBW8287390.1"/>
    <property type="molecule type" value="Genomic_DNA"/>
</dbReference>
<reference evidence="2 3" key="1">
    <citation type="submission" date="2021-05" db="EMBL/GenBank/DDBJ databases">
        <title>Draft Whole Genome Sequencing Of Biosensor Chromobacterium violaceum Strain CV026 Reveals A Regulatory RNA In Chromobacterium violaceum Phenotype Regulatory Network.</title>
        <authorList>
            <person name="Hong K.W."/>
            <person name="Chan K.G."/>
            <person name="Chang C.-Y."/>
        </authorList>
    </citation>
    <scope>NUCLEOTIDE SEQUENCE [LARGE SCALE GENOMIC DNA]</scope>
    <source>
        <strain evidence="2 3">ATCC 31532</strain>
    </source>
</reference>
<sequence>MAVNGGFPIALRPQSAFAAVRVAAPAVAPSNPSGAAPLLDIKGLEVGTPESRYGFSMQTLQLLKQYDVRDMSGKDLDALSELMLARGEMDGDVSGTIRSDIQGHGWKTAGSSNALEIFSARRDETMASVKAGEVSLKLADFDLKGNARVTEALNKLAGIHDALQHDDSVTAAAEGGMSQAADIQRFDSWLRQTTRWRELGEAEPQPDAETIDAVGRVLQRLGISLAGEGNSAERMAQAWQAYQGWQAQHPGEQPRMDLQPPAETPAEPPRAAPAASAVASTPAAAAKPAKEAAPRFLLEAQYGMSLPMLQVLKSFDVANASVEQVKQLGRLLQDNGELSQDDADSLLPLTRRGMADPMSYYRRDLSWLADSQQHGETPQYRTPQGLVDLASPAGRARNDQQAQAVLDRLAALHQALQGDDRVQEAVDGGLQQGSDLAAFNAWAQAEGKGARSGDDAQPAFRNRQDVDGIFRTLQRLGVELTPQDGAVSPGQRLEQAWKDYQGWRASHPDAQPGLRLAPARRINDYA</sequence>
<organism evidence="2 3">
    <name type="scientific">Chromobacterium subtsugae</name>
    <dbReference type="NCBI Taxonomy" id="251747"/>
    <lineage>
        <taxon>Bacteria</taxon>
        <taxon>Pseudomonadati</taxon>
        <taxon>Pseudomonadota</taxon>
        <taxon>Betaproteobacteria</taxon>
        <taxon>Neisseriales</taxon>
        <taxon>Chromobacteriaceae</taxon>
        <taxon>Chromobacterium</taxon>
    </lineage>
</organism>
<protein>
    <recommendedName>
        <fullName evidence="4">Peptidoglycan-binding protein</fullName>
    </recommendedName>
</protein>
<accession>A0ABS7FBD9</accession>